<feature type="transmembrane region" description="Helical" evidence="7">
    <location>
        <begin position="304"/>
        <end position="330"/>
    </location>
</feature>
<feature type="transmembrane region" description="Helical" evidence="7">
    <location>
        <begin position="118"/>
        <end position="139"/>
    </location>
</feature>
<feature type="transmembrane region" description="Helical" evidence="7">
    <location>
        <begin position="33"/>
        <end position="54"/>
    </location>
</feature>
<protein>
    <submittedName>
        <fullName evidence="9">Peptide/nickel transport system permease protein</fullName>
    </submittedName>
</protein>
<evidence type="ECO:0000256" key="4">
    <source>
        <dbReference type="ARBA" id="ARBA00022692"/>
    </source>
</evidence>
<comment type="similarity">
    <text evidence="7">Belongs to the binding-protein-dependent transport system permease family.</text>
</comment>
<dbReference type="Pfam" id="PF00528">
    <property type="entry name" value="BPD_transp_1"/>
    <property type="match status" value="1"/>
</dbReference>
<dbReference type="Pfam" id="PF19300">
    <property type="entry name" value="BPD_transp_1_N"/>
    <property type="match status" value="1"/>
</dbReference>
<proteinExistence type="inferred from homology"/>
<dbReference type="Proteomes" id="UP000241203">
    <property type="component" value="Unassembled WGS sequence"/>
</dbReference>
<gene>
    <name evidence="9" type="ORF">CLV49_1378</name>
</gene>
<sequence>MEYKIAPTRERPRTAALGGFTRNRFVRFVAGRLAFTAVTAIFVAVVVFFAIRLIPGDPALLILGLDSTPEERDELRGVMGLDRPLILQFVDWAIRVLGGDLGYAYSQSRDVVDVVAPALANTLLLGGAASLLAIVIGLVMGNLATSRSRILRRTTDWFEAIFLSAPQYTVALILLICFAVLLPLFPAGGLSSRGSDGVGALAAHLALPAISLALAPGAQMARSLKTSISALQSTELLPALEARGLSPLRLAVHSHHNALPPMITVLGIQVGGMLGGALFVEQIFSIPGLGALIVQSVNLRDYQLVQGVALVIALIFVLVLLVADVVNALLDPRIRVGKV</sequence>
<dbReference type="PANTHER" id="PTHR43163:SF6">
    <property type="entry name" value="DIPEPTIDE TRANSPORT SYSTEM PERMEASE PROTEIN DPPB-RELATED"/>
    <property type="match status" value="1"/>
</dbReference>
<evidence type="ECO:0000256" key="1">
    <source>
        <dbReference type="ARBA" id="ARBA00004651"/>
    </source>
</evidence>
<evidence type="ECO:0000313" key="10">
    <source>
        <dbReference type="Proteomes" id="UP000241203"/>
    </source>
</evidence>
<name>A0A2P8GUY4_9MICO</name>
<keyword evidence="5 7" id="KW-1133">Transmembrane helix</keyword>
<dbReference type="OrthoDB" id="9778910at2"/>
<dbReference type="SUPFAM" id="SSF161098">
    <property type="entry name" value="MetI-like"/>
    <property type="match status" value="1"/>
</dbReference>
<comment type="caution">
    <text evidence="9">The sequence shown here is derived from an EMBL/GenBank/DDBJ whole genome shotgun (WGS) entry which is preliminary data.</text>
</comment>
<feature type="transmembrane region" description="Helical" evidence="7">
    <location>
        <begin position="160"/>
        <end position="185"/>
    </location>
</feature>
<dbReference type="PANTHER" id="PTHR43163">
    <property type="entry name" value="DIPEPTIDE TRANSPORT SYSTEM PERMEASE PROTEIN DPPB-RELATED"/>
    <property type="match status" value="1"/>
</dbReference>
<evidence type="ECO:0000256" key="7">
    <source>
        <dbReference type="RuleBase" id="RU363032"/>
    </source>
</evidence>
<accession>A0A2P8GUY4</accession>
<evidence type="ECO:0000259" key="8">
    <source>
        <dbReference type="PROSITE" id="PS50928"/>
    </source>
</evidence>
<dbReference type="InterPro" id="IPR045621">
    <property type="entry name" value="BPD_transp_1_N"/>
</dbReference>
<evidence type="ECO:0000256" key="2">
    <source>
        <dbReference type="ARBA" id="ARBA00022448"/>
    </source>
</evidence>
<evidence type="ECO:0000256" key="3">
    <source>
        <dbReference type="ARBA" id="ARBA00022475"/>
    </source>
</evidence>
<dbReference type="EMBL" id="PYAU01000001">
    <property type="protein sequence ID" value="PSL37771.1"/>
    <property type="molecule type" value="Genomic_DNA"/>
</dbReference>
<keyword evidence="4 7" id="KW-0812">Transmembrane</keyword>
<dbReference type="InterPro" id="IPR000515">
    <property type="entry name" value="MetI-like"/>
</dbReference>
<dbReference type="CDD" id="cd06261">
    <property type="entry name" value="TM_PBP2"/>
    <property type="match status" value="1"/>
</dbReference>
<dbReference type="GO" id="GO:0055085">
    <property type="term" value="P:transmembrane transport"/>
    <property type="evidence" value="ECO:0007669"/>
    <property type="project" value="InterPro"/>
</dbReference>
<comment type="subcellular location">
    <subcellularLocation>
        <location evidence="1 7">Cell membrane</location>
        <topology evidence="1 7">Multi-pass membrane protein</topology>
    </subcellularLocation>
</comment>
<dbReference type="AlphaFoldDB" id="A0A2P8GUY4"/>
<keyword evidence="6 7" id="KW-0472">Membrane</keyword>
<organism evidence="9 10">
    <name type="scientific">Labedella gwakjiensis</name>
    <dbReference type="NCBI Taxonomy" id="390269"/>
    <lineage>
        <taxon>Bacteria</taxon>
        <taxon>Bacillati</taxon>
        <taxon>Actinomycetota</taxon>
        <taxon>Actinomycetes</taxon>
        <taxon>Micrococcales</taxon>
        <taxon>Microbacteriaceae</taxon>
        <taxon>Labedella</taxon>
    </lineage>
</organism>
<evidence type="ECO:0000256" key="5">
    <source>
        <dbReference type="ARBA" id="ARBA00022989"/>
    </source>
</evidence>
<dbReference type="PROSITE" id="PS50928">
    <property type="entry name" value="ABC_TM1"/>
    <property type="match status" value="1"/>
</dbReference>
<feature type="transmembrane region" description="Helical" evidence="7">
    <location>
        <begin position="263"/>
        <end position="284"/>
    </location>
</feature>
<dbReference type="Gene3D" id="1.10.3720.10">
    <property type="entry name" value="MetI-like"/>
    <property type="match status" value="1"/>
</dbReference>
<dbReference type="RefSeq" id="WP_158261926.1">
    <property type="nucleotide sequence ID" value="NZ_PYAU01000001.1"/>
</dbReference>
<reference evidence="9 10" key="1">
    <citation type="submission" date="2018-03" db="EMBL/GenBank/DDBJ databases">
        <title>Genomic Encyclopedia of Archaeal and Bacterial Type Strains, Phase II (KMG-II): from individual species to whole genera.</title>
        <authorList>
            <person name="Goeker M."/>
        </authorList>
    </citation>
    <scope>NUCLEOTIDE SEQUENCE [LARGE SCALE GENOMIC DNA]</scope>
    <source>
        <strain evidence="9 10">DSM 21548</strain>
    </source>
</reference>
<evidence type="ECO:0000256" key="6">
    <source>
        <dbReference type="ARBA" id="ARBA00023136"/>
    </source>
</evidence>
<dbReference type="GO" id="GO:0005886">
    <property type="term" value="C:plasma membrane"/>
    <property type="evidence" value="ECO:0007669"/>
    <property type="project" value="UniProtKB-SubCell"/>
</dbReference>
<feature type="domain" description="ABC transmembrane type-1" evidence="8">
    <location>
        <begin position="119"/>
        <end position="327"/>
    </location>
</feature>
<dbReference type="InterPro" id="IPR035906">
    <property type="entry name" value="MetI-like_sf"/>
</dbReference>
<evidence type="ECO:0000313" key="9">
    <source>
        <dbReference type="EMBL" id="PSL37771.1"/>
    </source>
</evidence>
<keyword evidence="3" id="KW-1003">Cell membrane</keyword>
<keyword evidence="2 7" id="KW-0813">Transport</keyword>
<feature type="transmembrane region" description="Helical" evidence="7">
    <location>
        <begin position="197"/>
        <end position="215"/>
    </location>
</feature>